<keyword evidence="4" id="KW-1185">Reference proteome</keyword>
<dbReference type="Gene3D" id="3.90.1150.200">
    <property type="match status" value="1"/>
</dbReference>
<accession>A0A0R3L652</accession>
<evidence type="ECO:0000256" key="1">
    <source>
        <dbReference type="SAM" id="MobiDB-lite"/>
    </source>
</evidence>
<feature type="region of interest" description="Disordered" evidence="1">
    <location>
        <begin position="1"/>
        <end position="20"/>
    </location>
</feature>
<dbReference type="Pfam" id="PF08818">
    <property type="entry name" value="DUF1801"/>
    <property type="match status" value="1"/>
</dbReference>
<evidence type="ECO:0000313" key="4">
    <source>
        <dbReference type="Proteomes" id="UP000051913"/>
    </source>
</evidence>
<sequence>MKKADAKEAKEASSPSQHIDARIKELGDWRGEMLARIRSIIKQADPEVVEEWKWRGVPVWEHDGIICTGETYKAVVKMTFARGAALDDPTDLFNSSLEGNTRRAIDFHQGDKIDEKALKALIREAVALNTSKRAARAQKRPKSA</sequence>
<organism evidence="3 4">
    <name type="scientific">Bradyrhizobium valentinum</name>
    <dbReference type="NCBI Taxonomy" id="1518501"/>
    <lineage>
        <taxon>Bacteria</taxon>
        <taxon>Pseudomonadati</taxon>
        <taxon>Pseudomonadota</taxon>
        <taxon>Alphaproteobacteria</taxon>
        <taxon>Hyphomicrobiales</taxon>
        <taxon>Nitrobacteraceae</taxon>
        <taxon>Bradyrhizobium</taxon>
    </lineage>
</organism>
<dbReference type="STRING" id="1518501.CQ10_21505"/>
<feature type="domain" description="YdhG-like" evidence="2">
    <location>
        <begin position="31"/>
        <end position="126"/>
    </location>
</feature>
<gene>
    <name evidence="3" type="ORF">CP49_02990</name>
</gene>
<dbReference type="AlphaFoldDB" id="A0A0R3L652"/>
<dbReference type="Proteomes" id="UP000051913">
    <property type="component" value="Unassembled WGS sequence"/>
</dbReference>
<dbReference type="RefSeq" id="WP_057851427.1">
    <property type="nucleotide sequence ID" value="NZ_LLXX01000118.1"/>
</dbReference>
<dbReference type="InterPro" id="IPR014922">
    <property type="entry name" value="YdhG-like"/>
</dbReference>
<feature type="compositionally biased region" description="Basic and acidic residues" evidence="1">
    <location>
        <begin position="1"/>
        <end position="11"/>
    </location>
</feature>
<dbReference type="EMBL" id="LLXX01000118">
    <property type="protein sequence ID" value="KRR05470.1"/>
    <property type="molecule type" value="Genomic_DNA"/>
</dbReference>
<evidence type="ECO:0000313" key="3">
    <source>
        <dbReference type="EMBL" id="KRR05470.1"/>
    </source>
</evidence>
<evidence type="ECO:0000259" key="2">
    <source>
        <dbReference type="Pfam" id="PF08818"/>
    </source>
</evidence>
<comment type="caution">
    <text evidence="3">The sequence shown here is derived from an EMBL/GenBank/DDBJ whole genome shotgun (WGS) entry which is preliminary data.</text>
</comment>
<reference evidence="3 4" key="1">
    <citation type="submission" date="2014-03" db="EMBL/GenBank/DDBJ databases">
        <title>Bradyrhizobium valentinum sp. nov., isolated from effective nodules of Lupinus mariae-josephae, a lupine endemic of basic-lime soils in Eastern Spain.</title>
        <authorList>
            <person name="Duran D."/>
            <person name="Rey L."/>
            <person name="Navarro A."/>
            <person name="Busquets A."/>
            <person name="Imperial J."/>
            <person name="Ruiz-Argueso T."/>
        </authorList>
    </citation>
    <scope>NUCLEOTIDE SEQUENCE [LARGE SCALE GENOMIC DNA]</scope>
    <source>
        <strain evidence="3 4">LmjM3</strain>
    </source>
</reference>
<proteinExistence type="predicted"/>
<protein>
    <recommendedName>
        <fullName evidence="2">YdhG-like domain-containing protein</fullName>
    </recommendedName>
</protein>
<dbReference type="OrthoDB" id="9811812at2"/>
<name>A0A0R3L652_9BRAD</name>
<dbReference type="SUPFAM" id="SSF159888">
    <property type="entry name" value="YdhG-like"/>
    <property type="match status" value="1"/>
</dbReference>